<dbReference type="SUPFAM" id="SSF55073">
    <property type="entry name" value="Nucleotide cyclase"/>
    <property type="match status" value="1"/>
</dbReference>
<dbReference type="EMBL" id="CP029822">
    <property type="protein sequence ID" value="AZS49835.1"/>
    <property type="molecule type" value="Genomic_DNA"/>
</dbReference>
<dbReference type="PROSITE" id="PS50110">
    <property type="entry name" value="RESPONSE_REGULATORY"/>
    <property type="match status" value="1"/>
</dbReference>
<dbReference type="NCBIfam" id="TIGR00229">
    <property type="entry name" value="sensory_box"/>
    <property type="match status" value="1"/>
</dbReference>
<dbReference type="InterPro" id="IPR029787">
    <property type="entry name" value="Nucleotide_cyclase"/>
</dbReference>
<evidence type="ECO:0000259" key="2">
    <source>
        <dbReference type="PROSITE" id="PS50110"/>
    </source>
</evidence>
<keyword evidence="6" id="KW-1185">Reference proteome</keyword>
<evidence type="ECO:0000256" key="1">
    <source>
        <dbReference type="PROSITE-ProRule" id="PRU00169"/>
    </source>
</evidence>
<feature type="domain" description="GGDEF" evidence="4">
    <location>
        <begin position="299"/>
        <end position="430"/>
    </location>
</feature>
<dbReference type="PROSITE" id="PS50883">
    <property type="entry name" value="EAL"/>
    <property type="match status" value="1"/>
</dbReference>
<organism evidence="5 6">
    <name type="scientific">Entomomonas moraniae</name>
    <dbReference type="NCBI Taxonomy" id="2213226"/>
    <lineage>
        <taxon>Bacteria</taxon>
        <taxon>Pseudomonadati</taxon>
        <taxon>Pseudomonadota</taxon>
        <taxon>Gammaproteobacteria</taxon>
        <taxon>Pseudomonadales</taxon>
        <taxon>Pseudomonadaceae</taxon>
        <taxon>Entomomonas</taxon>
    </lineage>
</organism>
<evidence type="ECO:0000313" key="6">
    <source>
        <dbReference type="Proteomes" id="UP000273143"/>
    </source>
</evidence>
<feature type="domain" description="EAL" evidence="3">
    <location>
        <begin position="440"/>
        <end position="690"/>
    </location>
</feature>
<dbReference type="SUPFAM" id="SSF141868">
    <property type="entry name" value="EAL domain-like"/>
    <property type="match status" value="1"/>
</dbReference>
<dbReference type="SUPFAM" id="SSF52172">
    <property type="entry name" value="CheY-like"/>
    <property type="match status" value="1"/>
</dbReference>
<dbReference type="InterPro" id="IPR035965">
    <property type="entry name" value="PAS-like_dom_sf"/>
</dbReference>
<dbReference type="RefSeq" id="WP_127162010.1">
    <property type="nucleotide sequence ID" value="NZ_CP029822.1"/>
</dbReference>
<dbReference type="InterPro" id="IPR043128">
    <property type="entry name" value="Rev_trsase/Diguanyl_cyclase"/>
</dbReference>
<dbReference type="InterPro" id="IPR000160">
    <property type="entry name" value="GGDEF_dom"/>
</dbReference>
<dbReference type="PROSITE" id="PS50887">
    <property type="entry name" value="GGDEF"/>
    <property type="match status" value="1"/>
</dbReference>
<proteinExistence type="predicted"/>
<reference evidence="6" key="1">
    <citation type="submission" date="2018-06" db="EMBL/GenBank/DDBJ databases">
        <title>Complete genome of Pseudomonas insecticola strain QZS01.</title>
        <authorList>
            <person name="Wang J."/>
            <person name="Su Q."/>
        </authorList>
    </citation>
    <scope>NUCLEOTIDE SEQUENCE [LARGE SCALE GENOMIC DNA]</scope>
    <source>
        <strain evidence="6">QZS01</strain>
    </source>
</reference>
<dbReference type="InterPro" id="IPR052155">
    <property type="entry name" value="Biofilm_reg_signaling"/>
</dbReference>
<feature type="domain" description="Response regulatory" evidence="2">
    <location>
        <begin position="7"/>
        <end position="125"/>
    </location>
</feature>
<dbReference type="Gene3D" id="3.40.50.2300">
    <property type="match status" value="1"/>
</dbReference>
<dbReference type="Gene3D" id="3.30.70.270">
    <property type="match status" value="1"/>
</dbReference>
<dbReference type="NCBIfam" id="TIGR00254">
    <property type="entry name" value="GGDEF"/>
    <property type="match status" value="1"/>
</dbReference>
<dbReference type="InterPro" id="IPR001633">
    <property type="entry name" value="EAL_dom"/>
</dbReference>
<dbReference type="SMART" id="SM00267">
    <property type="entry name" value="GGDEF"/>
    <property type="match status" value="1"/>
</dbReference>
<dbReference type="KEGG" id="emo:DM558_03140"/>
<dbReference type="CDD" id="cd00130">
    <property type="entry name" value="PAS"/>
    <property type="match status" value="1"/>
</dbReference>
<dbReference type="Proteomes" id="UP000273143">
    <property type="component" value="Chromosome"/>
</dbReference>
<gene>
    <name evidence="5" type="ORF">DM558_03140</name>
</gene>
<dbReference type="Pfam" id="PF00990">
    <property type="entry name" value="GGDEF"/>
    <property type="match status" value="1"/>
</dbReference>
<dbReference type="InterPro" id="IPR001789">
    <property type="entry name" value="Sig_transdc_resp-reg_receiver"/>
</dbReference>
<name>A0A3Q9JHR4_9GAMM</name>
<dbReference type="GO" id="GO:0000160">
    <property type="term" value="P:phosphorelay signal transduction system"/>
    <property type="evidence" value="ECO:0007669"/>
    <property type="project" value="InterPro"/>
</dbReference>
<dbReference type="InterPro" id="IPR000014">
    <property type="entry name" value="PAS"/>
</dbReference>
<dbReference type="InterPro" id="IPR035919">
    <property type="entry name" value="EAL_sf"/>
</dbReference>
<evidence type="ECO:0000259" key="3">
    <source>
        <dbReference type="PROSITE" id="PS50883"/>
    </source>
</evidence>
<dbReference type="SMART" id="SM00052">
    <property type="entry name" value="EAL"/>
    <property type="match status" value="1"/>
</dbReference>
<evidence type="ECO:0000313" key="5">
    <source>
        <dbReference type="EMBL" id="AZS49835.1"/>
    </source>
</evidence>
<dbReference type="Pfam" id="PF00563">
    <property type="entry name" value="EAL"/>
    <property type="match status" value="1"/>
</dbReference>
<dbReference type="CDD" id="cd01949">
    <property type="entry name" value="GGDEF"/>
    <property type="match status" value="1"/>
</dbReference>
<accession>A0A3Q9JHR4</accession>
<evidence type="ECO:0000259" key="4">
    <source>
        <dbReference type="PROSITE" id="PS50887"/>
    </source>
</evidence>
<sequence>METKNLRLLVLDDSPNEAERFAAIFRNAGYATRLHRIASADDANSVLDQSWDLVIATSMNDNYDSLALLQLIRSKHLDIPFLQLVEPALATNEQEVIGYLKKGVQGVLSLEAGDEFLLLIAQRELYNLIRRRSLVRVEKKLSESERRCNLLLDSSVDAIAYIHEGMHIYINQAYADMFAYGDKSEMEGLSIIDLVSADNPNDLKDMFKHRVESTLACRGIKEDGSKFPIIITTYPASYDGEECMQVIIRQQQEEGVNHDLLEEKIREMSSLDSLTGLYNRAYLSTLLDNAMHHIKSAESKATLLYIHIDNFDALSVQIGITGSDSLLVSFANLLKEYFCHGESLARLSDDAFVVLIPNKKSYELIDRIKALQEKITEIIFDVNDFSIQITISVGVADFDKSSTNPQEVMDRAHRSVESVTGVNSIKVYDPAEELAKAASQGDLLATLQQTLQQESLKLLYQPIVSLRGKSYELYEARLRMLDTEDKELPLTKLLDVASSAGMAEQIDRWVIVNSLKEVASMRAAGHKPRVFVQIGADTLKNEQLLGWLEKMFVATKLPPECLIIEFSESDAATYLKQAQGLVNGLNEMSCQSVISDFGKDENSLLTLNHLNTSFVKVAPVLVQALRKPEGVEALTNLLNKLADSKRKTIAPYVETASVLSVLWQAGADYIQGYYLQRPMPNMSYDFSAGQ</sequence>
<protein>
    <submittedName>
        <fullName evidence="5">EAL domain-containing protein</fullName>
    </submittedName>
</protein>
<dbReference type="CDD" id="cd01948">
    <property type="entry name" value="EAL"/>
    <property type="match status" value="1"/>
</dbReference>
<dbReference type="InterPro" id="IPR011006">
    <property type="entry name" value="CheY-like_superfamily"/>
</dbReference>
<comment type="caution">
    <text evidence="1">Lacks conserved residue(s) required for the propagation of feature annotation.</text>
</comment>
<dbReference type="Gene3D" id="3.20.20.450">
    <property type="entry name" value="EAL domain"/>
    <property type="match status" value="1"/>
</dbReference>
<dbReference type="PANTHER" id="PTHR44757">
    <property type="entry name" value="DIGUANYLATE CYCLASE DGCP"/>
    <property type="match status" value="1"/>
</dbReference>
<dbReference type="SUPFAM" id="SSF55785">
    <property type="entry name" value="PYP-like sensor domain (PAS domain)"/>
    <property type="match status" value="1"/>
</dbReference>
<dbReference type="AlphaFoldDB" id="A0A3Q9JHR4"/>
<dbReference type="PANTHER" id="PTHR44757:SF2">
    <property type="entry name" value="BIOFILM ARCHITECTURE MAINTENANCE PROTEIN MBAA"/>
    <property type="match status" value="1"/>
</dbReference>
<dbReference type="Gene3D" id="3.30.450.20">
    <property type="entry name" value="PAS domain"/>
    <property type="match status" value="1"/>
</dbReference>